<dbReference type="SMART" id="SM00530">
    <property type="entry name" value="HTH_XRE"/>
    <property type="match status" value="1"/>
</dbReference>
<keyword evidence="4" id="KW-1185">Reference proteome</keyword>
<protein>
    <submittedName>
        <fullName evidence="3">Helix-turn-helix transcriptional regulator</fullName>
    </submittedName>
</protein>
<dbReference type="EMBL" id="JAEEGA010000013">
    <property type="protein sequence ID" value="MBP1042902.1"/>
    <property type="molecule type" value="Genomic_DNA"/>
</dbReference>
<dbReference type="PANTHER" id="PTHR46558:SF15">
    <property type="entry name" value="HELIX-TURN-HELIX DOMAIN PROTEIN"/>
    <property type="match status" value="1"/>
</dbReference>
<accession>A0A940PE36</accession>
<gene>
    <name evidence="3" type="ORF">I6N95_17945</name>
</gene>
<dbReference type="AlphaFoldDB" id="A0A940PE36"/>
<dbReference type="PANTHER" id="PTHR46558">
    <property type="entry name" value="TRACRIPTIONAL REGULATORY PROTEIN-RELATED-RELATED"/>
    <property type="match status" value="1"/>
</dbReference>
<dbReference type="InterPro" id="IPR010982">
    <property type="entry name" value="Lambda_DNA-bd_dom_sf"/>
</dbReference>
<dbReference type="Proteomes" id="UP000674938">
    <property type="component" value="Unassembled WGS sequence"/>
</dbReference>
<dbReference type="SUPFAM" id="SSF47413">
    <property type="entry name" value="lambda repressor-like DNA-binding domains"/>
    <property type="match status" value="1"/>
</dbReference>
<dbReference type="InterPro" id="IPR001387">
    <property type="entry name" value="Cro/C1-type_HTH"/>
</dbReference>
<reference evidence="3" key="1">
    <citation type="submission" date="2020-12" db="EMBL/GenBank/DDBJ databases">
        <title>Vagococcus allomyrinae sp. nov. and Enterococcus lavae sp. nov., isolated from the larvae of Allomyrina dichotoma.</title>
        <authorList>
            <person name="Lee S.D."/>
        </authorList>
    </citation>
    <scope>NUCLEOTIDE SEQUENCE</scope>
    <source>
        <strain evidence="3">BWB3-3</strain>
    </source>
</reference>
<dbReference type="PROSITE" id="PS50943">
    <property type="entry name" value="HTH_CROC1"/>
    <property type="match status" value="1"/>
</dbReference>
<evidence type="ECO:0000313" key="3">
    <source>
        <dbReference type="EMBL" id="MBP1042902.1"/>
    </source>
</evidence>
<dbReference type="RefSeq" id="WP_209530579.1">
    <property type="nucleotide sequence ID" value="NZ_JAEEGA010000013.1"/>
</dbReference>
<dbReference type="Gene3D" id="1.10.260.40">
    <property type="entry name" value="lambda repressor-like DNA-binding domains"/>
    <property type="match status" value="1"/>
</dbReference>
<dbReference type="CDD" id="cd00093">
    <property type="entry name" value="HTH_XRE"/>
    <property type="match status" value="1"/>
</dbReference>
<proteinExistence type="predicted"/>
<evidence type="ECO:0000313" key="4">
    <source>
        <dbReference type="Proteomes" id="UP000674938"/>
    </source>
</evidence>
<keyword evidence="1" id="KW-0238">DNA-binding</keyword>
<dbReference type="Pfam" id="PF01381">
    <property type="entry name" value="HTH_3"/>
    <property type="match status" value="1"/>
</dbReference>
<dbReference type="GO" id="GO:0003677">
    <property type="term" value="F:DNA binding"/>
    <property type="evidence" value="ECO:0007669"/>
    <property type="project" value="UniProtKB-KW"/>
</dbReference>
<evidence type="ECO:0000256" key="1">
    <source>
        <dbReference type="ARBA" id="ARBA00023125"/>
    </source>
</evidence>
<sequence length="172" mass="19992">MNFAKQLKKYREVSGLSQTDLAEKIYVTRQTISKWEKGKTYPDIQALIALSKLFDISLDELIKGINYEKEETMVNTAWLISYKLKDGVSNEDFIKATQKLHDNCVSKADGFLFWEQYLDKDTWTDFVMWETQEDARNGVHAGTGREESGKFYSMIQMETCTTKMASSFVKRY</sequence>
<name>A0A940PE36_9ENTE</name>
<feature type="domain" description="HTH cro/C1-type" evidence="2">
    <location>
        <begin position="7"/>
        <end position="61"/>
    </location>
</feature>
<evidence type="ECO:0000259" key="2">
    <source>
        <dbReference type="PROSITE" id="PS50943"/>
    </source>
</evidence>
<comment type="caution">
    <text evidence="3">The sequence shown here is derived from an EMBL/GenBank/DDBJ whole genome shotgun (WGS) entry which is preliminary data.</text>
</comment>
<organism evidence="3 4">
    <name type="scientific">Vagococcus allomyrinae</name>
    <dbReference type="NCBI Taxonomy" id="2794353"/>
    <lineage>
        <taxon>Bacteria</taxon>
        <taxon>Bacillati</taxon>
        <taxon>Bacillota</taxon>
        <taxon>Bacilli</taxon>
        <taxon>Lactobacillales</taxon>
        <taxon>Enterococcaceae</taxon>
        <taxon>Vagococcus</taxon>
    </lineage>
</organism>